<evidence type="ECO:0000256" key="1">
    <source>
        <dbReference type="ARBA" id="ARBA00004442"/>
    </source>
</evidence>
<keyword evidence="9" id="KW-1185">Reference proteome</keyword>
<evidence type="ECO:0000313" key="9">
    <source>
        <dbReference type="Proteomes" id="UP000198670"/>
    </source>
</evidence>
<reference evidence="8 9" key="1">
    <citation type="submission" date="2016-10" db="EMBL/GenBank/DDBJ databases">
        <authorList>
            <person name="de Groot N.N."/>
        </authorList>
    </citation>
    <scope>NUCLEOTIDE SEQUENCE [LARGE SCALE GENOMIC DNA]</scope>
    <source>
        <strain evidence="8 9">RK1</strain>
    </source>
</reference>
<evidence type="ECO:0000259" key="6">
    <source>
        <dbReference type="Pfam" id="PF07980"/>
    </source>
</evidence>
<evidence type="ECO:0000256" key="2">
    <source>
        <dbReference type="ARBA" id="ARBA00006275"/>
    </source>
</evidence>
<protein>
    <submittedName>
        <fullName evidence="8">Starch-binding associating with outer membrane</fullName>
    </submittedName>
</protein>
<dbReference type="PROSITE" id="PS51257">
    <property type="entry name" value="PROKAR_LIPOPROTEIN"/>
    <property type="match status" value="1"/>
</dbReference>
<evidence type="ECO:0000256" key="5">
    <source>
        <dbReference type="ARBA" id="ARBA00023237"/>
    </source>
</evidence>
<dbReference type="OrthoDB" id="9783641at2"/>
<dbReference type="GO" id="GO:0009279">
    <property type="term" value="C:cell outer membrane"/>
    <property type="evidence" value="ECO:0007669"/>
    <property type="project" value="UniProtKB-SubCell"/>
</dbReference>
<dbReference type="STRING" id="1477437.SAMN05444682_101540"/>
<dbReference type="Pfam" id="PF14322">
    <property type="entry name" value="SusD-like_3"/>
    <property type="match status" value="1"/>
</dbReference>
<dbReference type="EMBL" id="FOQO01000001">
    <property type="protein sequence ID" value="SFH87693.1"/>
    <property type="molecule type" value="Genomic_DNA"/>
</dbReference>
<comment type="subcellular location">
    <subcellularLocation>
        <location evidence="1">Cell outer membrane</location>
    </subcellularLocation>
</comment>
<evidence type="ECO:0000313" key="8">
    <source>
        <dbReference type="EMBL" id="SFH87693.1"/>
    </source>
</evidence>
<dbReference type="Gene3D" id="1.25.40.390">
    <property type="match status" value="1"/>
</dbReference>
<keyword evidence="4" id="KW-0472">Membrane</keyword>
<dbReference type="Proteomes" id="UP000198670">
    <property type="component" value="Unassembled WGS sequence"/>
</dbReference>
<dbReference type="InterPro" id="IPR012944">
    <property type="entry name" value="SusD_RagB_dom"/>
</dbReference>
<keyword evidence="5" id="KW-0998">Cell outer membrane</keyword>
<feature type="domain" description="SusD-like N-terminal" evidence="7">
    <location>
        <begin position="86"/>
        <end position="223"/>
    </location>
</feature>
<dbReference type="AlphaFoldDB" id="A0A1I3DLZ0"/>
<evidence type="ECO:0000259" key="7">
    <source>
        <dbReference type="Pfam" id="PF14322"/>
    </source>
</evidence>
<keyword evidence="3" id="KW-0732">Signal</keyword>
<gene>
    <name evidence="8" type="ORF">SAMN05444682_101540</name>
</gene>
<dbReference type="SUPFAM" id="SSF48452">
    <property type="entry name" value="TPR-like"/>
    <property type="match status" value="1"/>
</dbReference>
<feature type="domain" description="RagB/SusD" evidence="6">
    <location>
        <begin position="312"/>
        <end position="516"/>
    </location>
</feature>
<name>A0A1I3DLZ0_9SPHI</name>
<dbReference type="CDD" id="cd08977">
    <property type="entry name" value="SusD"/>
    <property type="match status" value="1"/>
</dbReference>
<accession>A0A1I3DLZ0</accession>
<evidence type="ECO:0000256" key="4">
    <source>
        <dbReference type="ARBA" id="ARBA00023136"/>
    </source>
</evidence>
<proteinExistence type="inferred from homology"/>
<dbReference type="InterPro" id="IPR011990">
    <property type="entry name" value="TPR-like_helical_dom_sf"/>
</dbReference>
<sequence>MKRTIKHITCLLGVALLAACTDLGEDVYDKLPKDTFGTTPEQLNAIIGPAYKSLKRLQPYDSAWGMSGMTSDAMIAPTRLGGDWWDGGMYMEQTMHTWDARSYSVQTLWDNCTAGLTAVNAVYSIIETNDLLTPELKARYLGELRGLRAFWYYQLIDYFGNVPLVTDFKDTSLPAITPREQVYQFIVDELNDIIPVLRDDVSDESYGKFTQGAARTLLAKMYLNAEEWTGTPNWLGVIEQCDEIKKLGYSLTADWTANFAVHNESSREIILPICFSATDGGNSIHLYTLHYLDPIALGFKAATWNGICGVPDFVKAFDDADSRKEATFLIGPMTDPGTGEVLMTTANRPLIHTVDLNIVPGTEKEDASGNLTGWGEVNQEDGARIKKWQFERGMANTDMENDVAIFRLADVYLMEAEALVGLGRAPEALPLVNEIRQRAFGNSQHNYSALTLDNVYQERRFELAYEFTERQDMIRFGTFLQPKFMKPYVTESYRKLLPIPFTAWQKNNKLTQNPGYPGF</sequence>
<dbReference type="InterPro" id="IPR033985">
    <property type="entry name" value="SusD-like_N"/>
</dbReference>
<organism evidence="8 9">
    <name type="scientific">Parapedobacter indicus</name>
    <dbReference type="NCBI Taxonomy" id="1477437"/>
    <lineage>
        <taxon>Bacteria</taxon>
        <taxon>Pseudomonadati</taxon>
        <taxon>Bacteroidota</taxon>
        <taxon>Sphingobacteriia</taxon>
        <taxon>Sphingobacteriales</taxon>
        <taxon>Sphingobacteriaceae</taxon>
        <taxon>Parapedobacter</taxon>
    </lineage>
</organism>
<dbReference type="Pfam" id="PF07980">
    <property type="entry name" value="SusD_RagB"/>
    <property type="match status" value="1"/>
</dbReference>
<evidence type="ECO:0000256" key="3">
    <source>
        <dbReference type="ARBA" id="ARBA00022729"/>
    </source>
</evidence>
<dbReference type="RefSeq" id="WP_090623852.1">
    <property type="nucleotide sequence ID" value="NZ_FOQO01000001.1"/>
</dbReference>
<comment type="similarity">
    <text evidence="2">Belongs to the SusD family.</text>
</comment>